<evidence type="ECO:0000313" key="2">
    <source>
        <dbReference type="EMBL" id="KAJ8426126.1"/>
    </source>
</evidence>
<dbReference type="EMBL" id="JAKOGI010001346">
    <property type="protein sequence ID" value="KAJ8426126.1"/>
    <property type="molecule type" value="Genomic_DNA"/>
</dbReference>
<accession>A0A9Q1JMC7</accession>
<protein>
    <submittedName>
        <fullName evidence="2">Uncharacterized protein</fullName>
    </submittedName>
</protein>
<proteinExistence type="predicted"/>
<organism evidence="2 3">
    <name type="scientific">Carnegiea gigantea</name>
    <dbReference type="NCBI Taxonomy" id="171969"/>
    <lineage>
        <taxon>Eukaryota</taxon>
        <taxon>Viridiplantae</taxon>
        <taxon>Streptophyta</taxon>
        <taxon>Embryophyta</taxon>
        <taxon>Tracheophyta</taxon>
        <taxon>Spermatophyta</taxon>
        <taxon>Magnoliopsida</taxon>
        <taxon>eudicotyledons</taxon>
        <taxon>Gunneridae</taxon>
        <taxon>Pentapetalae</taxon>
        <taxon>Caryophyllales</taxon>
        <taxon>Cactineae</taxon>
        <taxon>Cactaceae</taxon>
        <taxon>Cactoideae</taxon>
        <taxon>Echinocereeae</taxon>
        <taxon>Carnegiea</taxon>
    </lineage>
</organism>
<name>A0A9Q1JMC7_9CARY</name>
<evidence type="ECO:0000256" key="1">
    <source>
        <dbReference type="SAM" id="MobiDB-lite"/>
    </source>
</evidence>
<dbReference type="AlphaFoldDB" id="A0A9Q1JMC7"/>
<sequence>MYTCEVHKRETSVSRRVQENSTSWVKVGIQVKDRYFANINTEASTKAVNTWKGNYQNRDKKDNNSYKQGGACSKTAGPNTPLLRPYPLSQARNEKHMESDELGPKQVLQISPSLWAHMPPSYQGSSYRSSDFYTPKGSLLAPDKMDIPSHRHSESWYVLSLKTLSGQTWISISSATVTVKVGRRQALGPSVTRRQVSGPSADRLGFLASATIMVKVGRRQLSGTLAVRPIFLTSATFMVKVSGTKS</sequence>
<dbReference type="Proteomes" id="UP001153076">
    <property type="component" value="Unassembled WGS sequence"/>
</dbReference>
<gene>
    <name evidence="2" type="ORF">Cgig2_029570</name>
</gene>
<keyword evidence="3" id="KW-1185">Reference proteome</keyword>
<evidence type="ECO:0000313" key="3">
    <source>
        <dbReference type="Proteomes" id="UP001153076"/>
    </source>
</evidence>
<reference evidence="2" key="1">
    <citation type="submission" date="2022-04" db="EMBL/GenBank/DDBJ databases">
        <title>Carnegiea gigantea Genome sequencing and assembly v2.</title>
        <authorList>
            <person name="Copetti D."/>
            <person name="Sanderson M.J."/>
            <person name="Burquez A."/>
            <person name="Wojciechowski M.F."/>
        </authorList>
    </citation>
    <scope>NUCLEOTIDE SEQUENCE</scope>
    <source>
        <strain evidence="2">SGP5-SGP5p</strain>
        <tissue evidence="2">Aerial part</tissue>
    </source>
</reference>
<feature type="region of interest" description="Disordered" evidence="1">
    <location>
        <begin position="54"/>
        <end position="86"/>
    </location>
</feature>
<comment type="caution">
    <text evidence="2">The sequence shown here is derived from an EMBL/GenBank/DDBJ whole genome shotgun (WGS) entry which is preliminary data.</text>
</comment>